<gene>
    <name evidence="1" type="ORF">DCO17_06620</name>
</gene>
<protein>
    <submittedName>
        <fullName evidence="1">Uncharacterized protein</fullName>
    </submittedName>
</protein>
<keyword evidence="2" id="KW-1185">Reference proteome</keyword>
<name>A0A6M9PW26_9BURK</name>
<accession>A0A6M9PW26</accession>
<organism evidence="1 2">
    <name type="scientific">Polynucleobacter tropicus</name>
    <dbReference type="NCBI Taxonomy" id="1743174"/>
    <lineage>
        <taxon>Bacteria</taxon>
        <taxon>Pseudomonadati</taxon>
        <taxon>Pseudomonadota</taxon>
        <taxon>Betaproteobacteria</taxon>
        <taxon>Burkholderiales</taxon>
        <taxon>Burkholderiaceae</taxon>
        <taxon>Polynucleobacter</taxon>
    </lineage>
</organism>
<dbReference type="KEGG" id="ptrp:DCO17_06620"/>
<dbReference type="Proteomes" id="UP000503312">
    <property type="component" value="Chromosome"/>
</dbReference>
<reference evidence="1 2" key="1">
    <citation type="submission" date="2018-04" db="EMBL/GenBank/DDBJ databases">
        <title>Polynucleobacter sp. UH21B genome.</title>
        <authorList>
            <person name="Hahn M.W."/>
        </authorList>
    </citation>
    <scope>NUCLEOTIDE SEQUENCE [LARGE SCALE GENOMIC DNA]</scope>
    <source>
        <strain evidence="1 2">MWH-UH21B</strain>
    </source>
</reference>
<dbReference type="AlphaFoldDB" id="A0A6M9PW26"/>
<evidence type="ECO:0000313" key="2">
    <source>
        <dbReference type="Proteomes" id="UP000503312"/>
    </source>
</evidence>
<evidence type="ECO:0000313" key="1">
    <source>
        <dbReference type="EMBL" id="QKM64929.1"/>
    </source>
</evidence>
<dbReference type="SUPFAM" id="SSF81901">
    <property type="entry name" value="HCP-like"/>
    <property type="match status" value="1"/>
</dbReference>
<sequence length="123" mass="14412">MTDLSYFNNPDFAEGLRCQNLGLYPQAFDLFFTIESAGYERTFRKCCEMAWSNQLQERQLDRLFYELDLEVKRKNGVAIYNYGLVMEFKQNIAKATELLNIADQLKVPEARDALMRLLLVPKK</sequence>
<dbReference type="RefSeq" id="WP_173955969.1">
    <property type="nucleotide sequence ID" value="NZ_CP028942.1"/>
</dbReference>
<dbReference type="EMBL" id="CP028942">
    <property type="protein sequence ID" value="QKM64929.1"/>
    <property type="molecule type" value="Genomic_DNA"/>
</dbReference>
<proteinExistence type="predicted"/>